<keyword evidence="2" id="KW-1185">Reference proteome</keyword>
<reference evidence="1 2" key="1">
    <citation type="journal article" date="2013" name="Genome Announc.">
        <title>Draft Genome Sequence for Caulobacter sp. Strain OR37, a Bacterium Tolerant to Heavy Metals.</title>
        <authorList>
            <person name="Utturkar S.M."/>
            <person name="Bollmann A."/>
            <person name="Brzoska R.M."/>
            <person name="Klingeman D.M."/>
            <person name="Epstein S.E."/>
            <person name="Palumbo A.V."/>
            <person name="Brown S.D."/>
        </authorList>
    </citation>
    <scope>NUCLEOTIDE SEQUENCE [LARGE SCALE GENOMIC DNA]</scope>
    <source>
        <strain evidence="1 2">OR37</strain>
    </source>
</reference>
<evidence type="ECO:0000313" key="2">
    <source>
        <dbReference type="Proteomes" id="UP000013063"/>
    </source>
</evidence>
<dbReference type="AlphaFoldDB" id="R0E4H9"/>
<dbReference type="OrthoDB" id="7190756at2"/>
<dbReference type="Proteomes" id="UP000013063">
    <property type="component" value="Unassembled WGS sequence"/>
</dbReference>
<proteinExistence type="predicted"/>
<name>R0E4H9_CAUVI</name>
<evidence type="ECO:0000313" key="1">
    <source>
        <dbReference type="EMBL" id="ENZ80503.1"/>
    </source>
</evidence>
<accession>R0E4H9</accession>
<protein>
    <submittedName>
        <fullName evidence="1">Uncharacterized protein</fullName>
    </submittedName>
</protein>
<dbReference type="RefSeq" id="WP_004623114.1">
    <property type="nucleotide sequence ID" value="NZ_APMP01000031.1"/>
</dbReference>
<organism evidence="1 2">
    <name type="scientific">Caulobacter vibrioides OR37</name>
    <dbReference type="NCBI Taxonomy" id="1292034"/>
    <lineage>
        <taxon>Bacteria</taxon>
        <taxon>Pseudomonadati</taxon>
        <taxon>Pseudomonadota</taxon>
        <taxon>Alphaproteobacteria</taxon>
        <taxon>Caulobacterales</taxon>
        <taxon>Caulobacteraceae</taxon>
        <taxon>Caulobacter</taxon>
    </lineage>
</organism>
<comment type="caution">
    <text evidence="1">The sequence shown here is derived from an EMBL/GenBank/DDBJ whole genome shotgun (WGS) entry which is preliminary data.</text>
</comment>
<dbReference type="EMBL" id="APMP01000031">
    <property type="protein sequence ID" value="ENZ80503.1"/>
    <property type="molecule type" value="Genomic_DNA"/>
</dbReference>
<sequence length="91" mass="10116">MDETLSSMADGFDIHVSAERAAKLKALADQLDMSAEDYAALLIDREIDQAARPSIDPDPAIDRAILDHAKRTSQFASWPDVRDGLLARHRR</sequence>
<gene>
    <name evidence="1" type="ORF">OR37_03626</name>
</gene>
<dbReference type="STRING" id="1292034.OR37_03626"/>
<dbReference type="PATRIC" id="fig|1292034.3.peg.3598"/>